<accession>A0A6G9YQ46</accession>
<feature type="region of interest" description="Disordered" evidence="1">
    <location>
        <begin position="1"/>
        <end position="43"/>
    </location>
</feature>
<feature type="transmembrane region" description="Helical" evidence="2">
    <location>
        <begin position="59"/>
        <end position="81"/>
    </location>
</feature>
<sequence length="85" mass="9075">MHHEGPRDSGADLSGDNSSSADGPDLPEPQAKGSRYPTVDPTVDSVWLGRRSPVRHPGWPRLSTVLLVAAFLAVLVIYFIVQPGG</sequence>
<evidence type="ECO:0000256" key="1">
    <source>
        <dbReference type="SAM" id="MobiDB-lite"/>
    </source>
</evidence>
<dbReference type="EMBL" id="CP046172">
    <property type="protein sequence ID" value="QIS15043.1"/>
    <property type="molecule type" value="Genomic_DNA"/>
</dbReference>
<evidence type="ECO:0000313" key="3">
    <source>
        <dbReference type="EMBL" id="QIS15043.1"/>
    </source>
</evidence>
<dbReference type="KEGG" id="nah:F5544_36070"/>
<keyword evidence="2" id="KW-1133">Transmembrane helix</keyword>
<evidence type="ECO:0000313" key="4">
    <source>
        <dbReference type="Proteomes" id="UP000503540"/>
    </source>
</evidence>
<dbReference type="Proteomes" id="UP000503540">
    <property type="component" value="Chromosome"/>
</dbReference>
<gene>
    <name evidence="3" type="ORF">F5544_36070</name>
</gene>
<dbReference type="RefSeq" id="WP_167477360.1">
    <property type="nucleotide sequence ID" value="NZ_CP046172.1"/>
</dbReference>
<organism evidence="3 4">
    <name type="scientific">Nocardia arthritidis</name>
    <dbReference type="NCBI Taxonomy" id="228602"/>
    <lineage>
        <taxon>Bacteria</taxon>
        <taxon>Bacillati</taxon>
        <taxon>Actinomycetota</taxon>
        <taxon>Actinomycetes</taxon>
        <taxon>Mycobacteriales</taxon>
        <taxon>Nocardiaceae</taxon>
        <taxon>Nocardia</taxon>
    </lineage>
</organism>
<proteinExistence type="predicted"/>
<keyword evidence="2" id="KW-0812">Transmembrane</keyword>
<protein>
    <submittedName>
        <fullName evidence="3">Uncharacterized protein</fullName>
    </submittedName>
</protein>
<name>A0A6G9YQ46_9NOCA</name>
<keyword evidence="2" id="KW-0472">Membrane</keyword>
<reference evidence="3 4" key="1">
    <citation type="journal article" date="2019" name="ACS Chem. Biol.">
        <title>Identification and Mobilization of a Cryptic Antibiotic Biosynthesis Gene Locus from a Human-Pathogenic Nocardia Isolate.</title>
        <authorList>
            <person name="Herisse M."/>
            <person name="Ishida K."/>
            <person name="Porter J.L."/>
            <person name="Howden B."/>
            <person name="Hertweck C."/>
            <person name="Stinear T.P."/>
            <person name="Pidot S.J."/>
        </authorList>
    </citation>
    <scope>NUCLEOTIDE SEQUENCE [LARGE SCALE GENOMIC DNA]</scope>
    <source>
        <strain evidence="3 4">AUSMDU00012717</strain>
    </source>
</reference>
<feature type="compositionally biased region" description="Basic and acidic residues" evidence="1">
    <location>
        <begin position="1"/>
        <end position="10"/>
    </location>
</feature>
<evidence type="ECO:0000256" key="2">
    <source>
        <dbReference type="SAM" id="Phobius"/>
    </source>
</evidence>
<keyword evidence="4" id="KW-1185">Reference proteome</keyword>
<dbReference type="AlphaFoldDB" id="A0A6G9YQ46"/>